<comment type="caution">
    <text evidence="1">The sequence shown here is derived from an EMBL/GenBank/DDBJ whole genome shotgun (WGS) entry which is preliminary data.</text>
</comment>
<organism evidence="1 2">
    <name type="scientific">Rhodocista pekingensis</name>
    <dbReference type="NCBI Taxonomy" id="201185"/>
    <lineage>
        <taxon>Bacteria</taxon>
        <taxon>Pseudomonadati</taxon>
        <taxon>Pseudomonadota</taxon>
        <taxon>Alphaproteobacteria</taxon>
        <taxon>Rhodospirillales</taxon>
        <taxon>Azospirillaceae</taxon>
        <taxon>Rhodocista</taxon>
    </lineage>
</organism>
<accession>A0ABW2KVM3</accession>
<evidence type="ECO:0000313" key="1">
    <source>
        <dbReference type="EMBL" id="MFC7333430.1"/>
    </source>
</evidence>
<sequence>MALKKIRLELARTHEFPEGAADRGYEFVAPLTADGHLDKDGWHEAREQCLVRRFWAGDPDERGRLVHRGSAWYFHYDGVEAEDDEPIFRFDRHTFNQGDYVSVTEHDGEQRPFKVVSVTDPH</sequence>
<proteinExistence type="predicted"/>
<evidence type="ECO:0000313" key="2">
    <source>
        <dbReference type="Proteomes" id="UP001596456"/>
    </source>
</evidence>
<dbReference type="EMBL" id="JBHTCM010000010">
    <property type="protein sequence ID" value="MFC7333430.1"/>
    <property type="molecule type" value="Genomic_DNA"/>
</dbReference>
<protein>
    <submittedName>
        <fullName evidence="1">Uncharacterized protein</fullName>
    </submittedName>
</protein>
<keyword evidence="2" id="KW-1185">Reference proteome</keyword>
<name>A0ABW2KVM3_9PROT</name>
<dbReference type="RefSeq" id="WP_377358502.1">
    <property type="nucleotide sequence ID" value="NZ_JBHTCM010000010.1"/>
</dbReference>
<dbReference type="Proteomes" id="UP001596456">
    <property type="component" value="Unassembled WGS sequence"/>
</dbReference>
<gene>
    <name evidence="1" type="ORF">ACFQPS_09670</name>
</gene>
<reference evidence="2" key="1">
    <citation type="journal article" date="2019" name="Int. J. Syst. Evol. Microbiol.">
        <title>The Global Catalogue of Microorganisms (GCM) 10K type strain sequencing project: providing services to taxonomists for standard genome sequencing and annotation.</title>
        <authorList>
            <consortium name="The Broad Institute Genomics Platform"/>
            <consortium name="The Broad Institute Genome Sequencing Center for Infectious Disease"/>
            <person name="Wu L."/>
            <person name="Ma J."/>
        </authorList>
    </citation>
    <scope>NUCLEOTIDE SEQUENCE [LARGE SCALE GENOMIC DNA]</scope>
    <source>
        <strain evidence="2">CGMCC 1.16275</strain>
    </source>
</reference>